<dbReference type="EMBL" id="CP059572">
    <property type="protein sequence ID" value="QXJ24407.1"/>
    <property type="molecule type" value="Genomic_DNA"/>
</dbReference>
<gene>
    <name evidence="2" type="ORF">AGRA3207_005726</name>
</gene>
<dbReference type="InterPro" id="IPR011047">
    <property type="entry name" value="Quinoprotein_ADH-like_sf"/>
</dbReference>
<evidence type="ECO:0008006" key="4">
    <source>
        <dbReference type="Google" id="ProtNLM"/>
    </source>
</evidence>
<evidence type="ECO:0000313" key="2">
    <source>
        <dbReference type="EMBL" id="QXJ24407.1"/>
    </source>
</evidence>
<dbReference type="RefSeq" id="WP_231330177.1">
    <property type="nucleotide sequence ID" value="NZ_CP059572.1"/>
</dbReference>
<name>A0ABX8R081_9ACTN</name>
<evidence type="ECO:0000256" key="1">
    <source>
        <dbReference type="SAM" id="MobiDB-lite"/>
    </source>
</evidence>
<organism evidence="2 3">
    <name type="scientific">Actinomadura graeca</name>
    <dbReference type="NCBI Taxonomy" id="2750812"/>
    <lineage>
        <taxon>Bacteria</taxon>
        <taxon>Bacillati</taxon>
        <taxon>Actinomycetota</taxon>
        <taxon>Actinomycetes</taxon>
        <taxon>Streptosporangiales</taxon>
        <taxon>Thermomonosporaceae</taxon>
        <taxon>Actinomadura</taxon>
    </lineage>
</organism>
<accession>A0ABX8R081</accession>
<dbReference type="InterPro" id="IPR013783">
    <property type="entry name" value="Ig-like_fold"/>
</dbReference>
<sequence>MSALVLTAPPSAATADTAPGPGEPVTITADDLPTWQTDGVVWTIAMLGDTVYVGGNFDHIRPPGTNPGDPQEQPRRNLAAFNAATGLPLAWAPTVEGTPFTDTTHQFDCDDLGNNRWNCDAVWELRPSPDGTRLYAGGDFTKVDGQRRGKIAAFDLPSGGLNGFAHEFNSRVKALAVTATTVYAGGFFIKVDDIRRERLAAFAVSGGALTGWAPTADRGVHAMIISPDGGRVVIGGDFDHLNGNLPHGLGAVRADTGASVPWATGVDRVSDSRRSWVTDLVKDNEAIYASANGQSTFDGRLAVNPGDGTLRWIDNCLGATQAITVMDGLLYSGSHAHDCSSQPDGFPELVPGIPYQRLLAEPTHPDPARFDTPPLLHWFPNTNGGPTAYNQGPRALDNNGKYLWAGGDFTNVNGEKQQGLARFASLSVAKDVNPPEPVRKPAVAKPDGTTGQLRVTWVQTWDRDNKKLKYEVIRDGTTVVHTVEAESRFWDLKSLTYTDTGLVAGSSHTYSVRAIDPFDNRVRSPSSDPVQAG</sequence>
<dbReference type="SUPFAM" id="SSF50998">
    <property type="entry name" value="Quinoprotein alcohol dehydrogenase-like"/>
    <property type="match status" value="1"/>
</dbReference>
<proteinExistence type="predicted"/>
<dbReference type="Proteomes" id="UP001049518">
    <property type="component" value="Chromosome"/>
</dbReference>
<dbReference type="Gene3D" id="2.60.40.10">
    <property type="entry name" value="Immunoglobulins"/>
    <property type="match status" value="1"/>
</dbReference>
<evidence type="ECO:0000313" key="3">
    <source>
        <dbReference type="Proteomes" id="UP001049518"/>
    </source>
</evidence>
<protein>
    <recommendedName>
        <fullName evidence="4">Fibronectin type-III domain-containing protein</fullName>
    </recommendedName>
</protein>
<feature type="region of interest" description="Disordered" evidence="1">
    <location>
        <begin position="1"/>
        <end position="23"/>
    </location>
</feature>
<keyword evidence="3" id="KW-1185">Reference proteome</keyword>
<feature type="compositionally biased region" description="Low complexity" evidence="1">
    <location>
        <begin position="7"/>
        <end position="23"/>
    </location>
</feature>
<reference evidence="2" key="1">
    <citation type="submission" date="2020-07" db="EMBL/GenBank/DDBJ databases">
        <authorList>
            <person name="Tarantini F.S."/>
            <person name="Hong K.W."/>
            <person name="Chan K.G."/>
        </authorList>
    </citation>
    <scope>NUCLEOTIDE SEQUENCE</scope>
    <source>
        <strain evidence="2">32-07</strain>
    </source>
</reference>